<organism evidence="2 3">
    <name type="scientific">Rhodococcus ruber</name>
    <dbReference type="NCBI Taxonomy" id="1830"/>
    <lineage>
        <taxon>Bacteria</taxon>
        <taxon>Bacillati</taxon>
        <taxon>Actinomycetota</taxon>
        <taxon>Actinomycetes</taxon>
        <taxon>Mycobacteriales</taxon>
        <taxon>Nocardiaceae</taxon>
        <taxon>Rhodococcus</taxon>
    </lineage>
</organism>
<evidence type="ECO:0000256" key="1">
    <source>
        <dbReference type="SAM" id="MobiDB-lite"/>
    </source>
</evidence>
<proteinExistence type="predicted"/>
<reference evidence="2 3" key="1">
    <citation type="journal article" date="2014" name="Genome Announc.">
        <title>Draft Genome Sequence of Propane- and Butane-Oxidizing Actinobacterium Rhodococcus ruber IEGM 231.</title>
        <authorList>
            <person name="Ivshina I.B."/>
            <person name="Kuyukina M.S."/>
            <person name="Krivoruchko A.V."/>
            <person name="Barbe V."/>
            <person name="Fischer C."/>
        </authorList>
    </citation>
    <scope>NUCLEOTIDE SEQUENCE [LARGE SCALE GENOMIC DNA]</scope>
</reference>
<protein>
    <submittedName>
        <fullName evidence="2">Uncharacterized protein</fullName>
    </submittedName>
</protein>
<dbReference type="Proteomes" id="UP000042997">
    <property type="component" value="Unassembled WGS sequence"/>
</dbReference>
<dbReference type="RefSeq" id="WP_230831858.1">
    <property type="nucleotide sequence ID" value="NZ_JAJNCM010000052.1"/>
</dbReference>
<feature type="region of interest" description="Disordered" evidence="1">
    <location>
        <begin position="28"/>
        <end position="47"/>
    </location>
</feature>
<sequence length="47" mass="5106">MLGYSHQVAHKHTELAADPYARYAAAFAGRRPNPDNPQEVVGDVGAR</sequence>
<name>A0A098BRD5_9NOCA</name>
<accession>A0A098BRD5</accession>
<dbReference type="EMBL" id="CCSD01000081">
    <property type="protein sequence ID" value="CDZ90281.1"/>
    <property type="molecule type" value="Genomic_DNA"/>
</dbReference>
<dbReference type="AlphaFoldDB" id="A0A098BRD5"/>
<evidence type="ECO:0000313" key="2">
    <source>
        <dbReference type="EMBL" id="CDZ90281.1"/>
    </source>
</evidence>
<gene>
    <name evidence="2" type="ORF">RHRU231_680050</name>
</gene>
<evidence type="ECO:0000313" key="3">
    <source>
        <dbReference type="Proteomes" id="UP000042997"/>
    </source>
</evidence>